<comment type="caution">
    <text evidence="8">The sequence shown here is derived from an EMBL/GenBank/DDBJ whole genome shotgun (WGS) entry which is preliminary data.</text>
</comment>
<proteinExistence type="predicted"/>
<feature type="region of interest" description="Disordered" evidence="7">
    <location>
        <begin position="430"/>
        <end position="455"/>
    </location>
</feature>
<dbReference type="InterPro" id="IPR052360">
    <property type="entry name" value="Transcr_Regulatory_Proteins"/>
</dbReference>
<dbReference type="InterPro" id="IPR001138">
    <property type="entry name" value="Zn2Cys6_DnaBD"/>
</dbReference>
<dbReference type="AlphaFoldDB" id="A0AAV9QF61"/>
<reference evidence="8 9" key="1">
    <citation type="submission" date="2023-06" db="EMBL/GenBank/DDBJ databases">
        <title>Black Yeasts Isolated from many extreme environments.</title>
        <authorList>
            <person name="Coleine C."/>
            <person name="Stajich J.E."/>
            <person name="Selbmann L."/>
        </authorList>
    </citation>
    <scope>NUCLEOTIDE SEQUENCE [LARGE SCALE GENOMIC DNA]</scope>
    <source>
        <strain evidence="8 9">CCFEE 5887</strain>
    </source>
</reference>
<keyword evidence="3" id="KW-0805">Transcription regulation</keyword>
<evidence type="ECO:0000256" key="6">
    <source>
        <dbReference type="ARBA" id="ARBA00023242"/>
    </source>
</evidence>
<dbReference type="Proteomes" id="UP001345827">
    <property type="component" value="Unassembled WGS sequence"/>
</dbReference>
<gene>
    <name evidence="8" type="ORF">LTR25_002171</name>
</gene>
<evidence type="ECO:0000256" key="5">
    <source>
        <dbReference type="ARBA" id="ARBA00023163"/>
    </source>
</evidence>
<evidence type="ECO:0000256" key="2">
    <source>
        <dbReference type="ARBA" id="ARBA00022833"/>
    </source>
</evidence>
<keyword evidence="1" id="KW-0479">Metal-binding</keyword>
<keyword evidence="9" id="KW-1185">Reference proteome</keyword>
<evidence type="ECO:0000256" key="4">
    <source>
        <dbReference type="ARBA" id="ARBA00023125"/>
    </source>
</evidence>
<evidence type="ECO:0000313" key="9">
    <source>
        <dbReference type="Proteomes" id="UP001345827"/>
    </source>
</evidence>
<dbReference type="GO" id="GO:0003677">
    <property type="term" value="F:DNA binding"/>
    <property type="evidence" value="ECO:0007669"/>
    <property type="project" value="UniProtKB-KW"/>
</dbReference>
<dbReference type="GO" id="GO:0008270">
    <property type="term" value="F:zinc ion binding"/>
    <property type="evidence" value="ECO:0007669"/>
    <property type="project" value="InterPro"/>
</dbReference>
<dbReference type="PANTHER" id="PTHR36206:SF12">
    <property type="entry name" value="ASPERCRYPTIN BIOSYNTHESIS CLUSTER-SPECIFIC TRANSCRIPTION REGULATOR ATNN-RELATED"/>
    <property type="match status" value="1"/>
</dbReference>
<sequence>MHYMQVSPEVLSLKILNLQSGAECLETGVIRRVKCDEGKPSCQRCLSGPSRKCDGYVTATESIPENDSQGGLLLVRLPEYPDISDDELRAFQFFHEHTLTQLPGFHSCEFWDVIVRQIAREDVAVRHALVALAALHENFAAKGDSSSKRRTPESEHFALKQYNLAIHRHLQQIAGATLDNSDTKTLELERYLVSSLIFICIEIIRGHFASCMSLLKRTFGIFADLTKDIPKGQRPPSGLFEIFERQLNRLEAQSIVLIGYDAWDGQDAISSGSQATVTARRQPVLPALPEAFSSATEARDCFESYMHAFTLATARQGAAAVVNPSDIDLAMSQNKSPSVYLNGFGRWSKALDATMQNAQINDSNASFPNEKEREKERCASLVLHMHRLMVSTSVDLLSIQQHPTDADVQMSWDKYTGVFEQVVKIGESILSPTGSRGPSSVVADPSHSTPPPKAKERPYFTLDIGVVAPLYDIARRCRDPGVRRRAIALLYAYPRQEGMYDGVLAARVAERVVQIEETGLEHLASATDVPDWARISDVHPVFDFERKRALLCYQWRGAHGTVRRPVQEVMDWD</sequence>
<evidence type="ECO:0000313" key="8">
    <source>
        <dbReference type="EMBL" id="KAK5542286.1"/>
    </source>
</evidence>
<keyword evidence="5" id="KW-0804">Transcription</keyword>
<accession>A0AAV9QF61</accession>
<evidence type="ECO:0000256" key="1">
    <source>
        <dbReference type="ARBA" id="ARBA00022723"/>
    </source>
</evidence>
<dbReference type="GO" id="GO:0000981">
    <property type="term" value="F:DNA-binding transcription factor activity, RNA polymerase II-specific"/>
    <property type="evidence" value="ECO:0007669"/>
    <property type="project" value="InterPro"/>
</dbReference>
<dbReference type="EMBL" id="JAXLQG010000003">
    <property type="protein sequence ID" value="KAK5542286.1"/>
    <property type="molecule type" value="Genomic_DNA"/>
</dbReference>
<keyword evidence="6" id="KW-0539">Nucleus</keyword>
<protein>
    <recommendedName>
        <fullName evidence="10">Zn(2)-C6 fungal-type domain-containing protein</fullName>
    </recommendedName>
</protein>
<keyword evidence="2" id="KW-0862">Zinc</keyword>
<name>A0AAV9QF61_9PEZI</name>
<evidence type="ECO:0008006" key="10">
    <source>
        <dbReference type="Google" id="ProtNLM"/>
    </source>
</evidence>
<dbReference type="PANTHER" id="PTHR36206">
    <property type="entry name" value="ASPERCRYPTIN BIOSYNTHESIS CLUSTER-SPECIFIC TRANSCRIPTION REGULATOR ATNN-RELATED"/>
    <property type="match status" value="1"/>
</dbReference>
<dbReference type="CDD" id="cd00067">
    <property type="entry name" value="GAL4"/>
    <property type="match status" value="1"/>
</dbReference>
<evidence type="ECO:0000256" key="3">
    <source>
        <dbReference type="ARBA" id="ARBA00023015"/>
    </source>
</evidence>
<evidence type="ECO:0000256" key="7">
    <source>
        <dbReference type="SAM" id="MobiDB-lite"/>
    </source>
</evidence>
<keyword evidence="4" id="KW-0238">DNA-binding</keyword>
<organism evidence="8 9">
    <name type="scientific">Vermiconidia calcicola</name>
    <dbReference type="NCBI Taxonomy" id="1690605"/>
    <lineage>
        <taxon>Eukaryota</taxon>
        <taxon>Fungi</taxon>
        <taxon>Dikarya</taxon>
        <taxon>Ascomycota</taxon>
        <taxon>Pezizomycotina</taxon>
        <taxon>Dothideomycetes</taxon>
        <taxon>Dothideomycetidae</taxon>
        <taxon>Mycosphaerellales</taxon>
        <taxon>Extremaceae</taxon>
        <taxon>Vermiconidia</taxon>
    </lineage>
</organism>